<sequence>MNIRNPKVNIQEKLYQTNTKTESMLKVLGQSPNINIQEKQVENSRPFIKINQKPFSKIPTSTAKIEIVDSMMRRAGISPSRGQIAKEDNQKRIGLGGAPSGEDTQVSHDANKKLFSKDNTGSGIFIHKLKVRRGGVAIAGPGGIATAGDGGTAIVGPNGYAYTQPDSLAIAGTGTKVIAVEPSVNLSELVKNNKTRFGGLYPQRLGKVVAVGPVIYYNKG</sequence>
<comment type="caution">
    <text evidence="2">The sequence shown here is derived from an EMBL/GenBank/DDBJ whole genome shotgun (WGS) entry which is preliminary data.</text>
</comment>
<organism evidence="2 3">
    <name type="scientific">Henosepilachna vigintioctopunctata</name>
    <dbReference type="NCBI Taxonomy" id="420089"/>
    <lineage>
        <taxon>Eukaryota</taxon>
        <taxon>Metazoa</taxon>
        <taxon>Ecdysozoa</taxon>
        <taxon>Arthropoda</taxon>
        <taxon>Hexapoda</taxon>
        <taxon>Insecta</taxon>
        <taxon>Pterygota</taxon>
        <taxon>Neoptera</taxon>
        <taxon>Endopterygota</taxon>
        <taxon>Coleoptera</taxon>
        <taxon>Polyphaga</taxon>
        <taxon>Cucujiformia</taxon>
        <taxon>Coccinelloidea</taxon>
        <taxon>Coccinellidae</taxon>
        <taxon>Epilachninae</taxon>
        <taxon>Epilachnini</taxon>
        <taxon>Henosepilachna</taxon>
    </lineage>
</organism>
<feature type="domain" description="DUF4774" evidence="1">
    <location>
        <begin position="128"/>
        <end position="180"/>
    </location>
</feature>
<accession>A0AAW1UH26</accession>
<gene>
    <name evidence="2" type="ORF">WA026_006832</name>
</gene>
<proteinExistence type="predicted"/>
<protein>
    <recommendedName>
        <fullName evidence="1">DUF4774 domain-containing protein</fullName>
    </recommendedName>
</protein>
<dbReference type="InterPro" id="IPR031942">
    <property type="entry name" value="DUF4774"/>
</dbReference>
<dbReference type="Pfam" id="PF15999">
    <property type="entry name" value="DUF4774"/>
    <property type="match status" value="1"/>
</dbReference>
<dbReference type="AlphaFoldDB" id="A0AAW1UH26"/>
<reference evidence="2 3" key="1">
    <citation type="submission" date="2023-03" db="EMBL/GenBank/DDBJ databases">
        <title>Genome insight into feeding habits of ladybird beetles.</title>
        <authorList>
            <person name="Li H.-S."/>
            <person name="Huang Y.-H."/>
            <person name="Pang H."/>
        </authorList>
    </citation>
    <scope>NUCLEOTIDE SEQUENCE [LARGE SCALE GENOMIC DNA]</scope>
    <source>
        <strain evidence="2">SYSU_2023b</strain>
        <tissue evidence="2">Whole body</tissue>
    </source>
</reference>
<evidence type="ECO:0000313" key="2">
    <source>
        <dbReference type="EMBL" id="KAK9879768.1"/>
    </source>
</evidence>
<dbReference type="Proteomes" id="UP001431783">
    <property type="component" value="Unassembled WGS sequence"/>
</dbReference>
<evidence type="ECO:0000313" key="3">
    <source>
        <dbReference type="Proteomes" id="UP001431783"/>
    </source>
</evidence>
<evidence type="ECO:0000259" key="1">
    <source>
        <dbReference type="Pfam" id="PF15999"/>
    </source>
</evidence>
<keyword evidence="3" id="KW-1185">Reference proteome</keyword>
<dbReference type="EMBL" id="JARQZJ010000062">
    <property type="protein sequence ID" value="KAK9879768.1"/>
    <property type="molecule type" value="Genomic_DNA"/>
</dbReference>
<name>A0AAW1UH26_9CUCU</name>